<dbReference type="InterPro" id="IPR020846">
    <property type="entry name" value="MFS_dom"/>
</dbReference>
<evidence type="ECO:0000256" key="2">
    <source>
        <dbReference type="ARBA" id="ARBA00008335"/>
    </source>
</evidence>
<dbReference type="RefSeq" id="XP_002116663.1">
    <property type="nucleotide sequence ID" value="XM_002116627.1"/>
</dbReference>
<gene>
    <name evidence="9" type="ORF">TRIADDRAFT_60671</name>
</gene>
<feature type="transmembrane region" description="Helical" evidence="7">
    <location>
        <begin position="334"/>
        <end position="355"/>
    </location>
</feature>
<dbReference type="PROSITE" id="PS50850">
    <property type="entry name" value="MFS"/>
    <property type="match status" value="1"/>
</dbReference>
<feature type="transmembrane region" description="Helical" evidence="7">
    <location>
        <begin position="59"/>
        <end position="81"/>
    </location>
</feature>
<keyword evidence="10" id="KW-1185">Reference proteome</keyword>
<feature type="transmembrane region" description="Helical" evidence="7">
    <location>
        <begin position="523"/>
        <end position="540"/>
    </location>
</feature>
<evidence type="ECO:0000256" key="4">
    <source>
        <dbReference type="ARBA" id="ARBA00022692"/>
    </source>
</evidence>
<dbReference type="PANTHER" id="PTHR23511:SF34">
    <property type="entry name" value="SYNAPTIC VESICLE GLYCOPROTEIN 2"/>
    <property type="match status" value="1"/>
</dbReference>
<accession>B3S923</accession>
<evidence type="ECO:0000313" key="9">
    <source>
        <dbReference type="EMBL" id="EDV20722.1"/>
    </source>
</evidence>
<keyword evidence="6 7" id="KW-0472">Membrane</keyword>
<dbReference type="InterPro" id="IPR036259">
    <property type="entry name" value="MFS_trans_sf"/>
</dbReference>
<dbReference type="GO" id="GO:0016020">
    <property type="term" value="C:membrane"/>
    <property type="evidence" value="ECO:0007669"/>
    <property type="project" value="UniProtKB-SubCell"/>
</dbReference>
<dbReference type="Pfam" id="PF07690">
    <property type="entry name" value="MFS_1"/>
    <property type="match status" value="1"/>
</dbReference>
<dbReference type="EMBL" id="DS985257">
    <property type="protein sequence ID" value="EDV20722.1"/>
    <property type="molecule type" value="Genomic_DNA"/>
</dbReference>
<dbReference type="CTD" id="6757876"/>
<dbReference type="HOGENOM" id="CLU_001265_46_15_1"/>
<sequence>MAKTEKTSILLKDKNLEDVATKDSAPLLSESKNLSDLEQSEEEIYQTVTIDYIMNKQRFGLFHCLIIIVCGLCYSGHAIFYQAIGFITITASDLVINADNHFWLSFSFTIGIIFGSGLLGSLGDVFGRRRIILASLAINLITTLVSVFAYNYTMLVVLTAINGLGFSGIISNVHSYAIEFFSRDYRGWALACVTSISILGSIFSTVLAALTLNYRFHVPVGQIYFTSWRLYLILCSLPILAGFCSLLFMPNSLRHTLRKGNTEKIVQISEKITRINSFVKRGSRSDNYKYITLSHSYLAKTHINGTNLTQEYQITHKLCDHSRKFKETPWHKRAWLLLIVWFGYSFTAHGLLMWLPSLLTYYVNGNTCRSVNHASKNLPWNRNYMIIFNGSEYLDNRDSKLSSALTRIMLSNILSIPLTLSCILLVGRNGRKGLFCTISIGCGIIVLLIWLIDSSMSAMILVCFFVAFSMNGWIPFTVWTTELFPTEIRSTALGIFNAIGHIGTLCGTIVFPLLFYIDCTASLLLYCIALLVAGIVAIYIQDTVNVDIG</sequence>
<feature type="transmembrane region" description="Helical" evidence="7">
    <location>
        <begin position="101"/>
        <end position="119"/>
    </location>
</feature>
<feature type="transmembrane region" description="Helical" evidence="7">
    <location>
        <begin position="458"/>
        <end position="479"/>
    </location>
</feature>
<evidence type="ECO:0000256" key="3">
    <source>
        <dbReference type="ARBA" id="ARBA00022448"/>
    </source>
</evidence>
<name>B3S923_TRIAD</name>
<feature type="transmembrane region" description="Helical" evidence="7">
    <location>
        <begin position="188"/>
        <end position="210"/>
    </location>
</feature>
<proteinExistence type="inferred from homology"/>
<dbReference type="Pfam" id="PF00083">
    <property type="entry name" value="Sugar_tr"/>
    <property type="match status" value="1"/>
</dbReference>
<protein>
    <recommendedName>
        <fullName evidence="8">Major facilitator superfamily (MFS) profile domain-containing protein</fullName>
    </recommendedName>
</protein>
<dbReference type="InterPro" id="IPR005828">
    <property type="entry name" value="MFS_sugar_transport-like"/>
</dbReference>
<dbReference type="SUPFAM" id="SSF103473">
    <property type="entry name" value="MFS general substrate transporter"/>
    <property type="match status" value="1"/>
</dbReference>
<dbReference type="KEGG" id="tad:TRIADDRAFT_60671"/>
<keyword evidence="3" id="KW-0813">Transport</keyword>
<feature type="domain" description="Major facilitator superfamily (MFS) profile" evidence="8">
    <location>
        <begin position="64"/>
        <end position="545"/>
    </location>
</feature>
<evidence type="ECO:0000259" key="8">
    <source>
        <dbReference type="PROSITE" id="PS50850"/>
    </source>
</evidence>
<keyword evidence="4 7" id="KW-0812">Transmembrane</keyword>
<dbReference type="OMA" id="KINRHED"/>
<dbReference type="eggNOG" id="KOG0255">
    <property type="taxonomic scope" value="Eukaryota"/>
</dbReference>
<dbReference type="Gene3D" id="1.20.1250.20">
    <property type="entry name" value="MFS general substrate transporter like domains"/>
    <property type="match status" value="1"/>
</dbReference>
<feature type="transmembrane region" description="Helical" evidence="7">
    <location>
        <begin position="230"/>
        <end position="249"/>
    </location>
</feature>
<organism evidence="9 10">
    <name type="scientific">Trichoplax adhaerens</name>
    <name type="common">Trichoplax reptans</name>
    <dbReference type="NCBI Taxonomy" id="10228"/>
    <lineage>
        <taxon>Eukaryota</taxon>
        <taxon>Metazoa</taxon>
        <taxon>Placozoa</taxon>
        <taxon>Uniplacotomia</taxon>
        <taxon>Trichoplacea</taxon>
        <taxon>Trichoplacidae</taxon>
        <taxon>Trichoplax</taxon>
    </lineage>
</organism>
<dbReference type="GeneID" id="6757876"/>
<feature type="transmembrane region" description="Helical" evidence="7">
    <location>
        <begin position="404"/>
        <end position="426"/>
    </location>
</feature>
<dbReference type="OrthoDB" id="10262656at2759"/>
<keyword evidence="5 7" id="KW-1133">Transmembrane helix</keyword>
<dbReference type="STRING" id="10228.B3S923"/>
<feature type="transmembrane region" description="Helical" evidence="7">
    <location>
        <begin position="433"/>
        <end position="452"/>
    </location>
</feature>
<evidence type="ECO:0000256" key="7">
    <source>
        <dbReference type="SAM" id="Phobius"/>
    </source>
</evidence>
<evidence type="ECO:0000256" key="1">
    <source>
        <dbReference type="ARBA" id="ARBA00004141"/>
    </source>
</evidence>
<dbReference type="PANTHER" id="PTHR23511">
    <property type="entry name" value="SYNAPTIC VESICLE GLYCOPROTEIN 2"/>
    <property type="match status" value="1"/>
</dbReference>
<feature type="transmembrane region" description="Helical" evidence="7">
    <location>
        <begin position="491"/>
        <end position="517"/>
    </location>
</feature>
<comment type="similarity">
    <text evidence="2">Belongs to the major facilitator superfamily.</text>
</comment>
<comment type="subcellular location">
    <subcellularLocation>
        <location evidence="1">Membrane</location>
        <topology evidence="1">Multi-pass membrane protein</topology>
    </subcellularLocation>
</comment>
<reference evidence="9 10" key="1">
    <citation type="journal article" date="2008" name="Nature">
        <title>The Trichoplax genome and the nature of placozoans.</title>
        <authorList>
            <person name="Srivastava M."/>
            <person name="Begovic E."/>
            <person name="Chapman J."/>
            <person name="Putnam N.H."/>
            <person name="Hellsten U."/>
            <person name="Kawashima T."/>
            <person name="Kuo A."/>
            <person name="Mitros T."/>
            <person name="Salamov A."/>
            <person name="Carpenter M.L."/>
            <person name="Signorovitch A.Y."/>
            <person name="Moreno M.A."/>
            <person name="Kamm K."/>
            <person name="Grimwood J."/>
            <person name="Schmutz J."/>
            <person name="Shapiro H."/>
            <person name="Grigoriev I.V."/>
            <person name="Buss L.W."/>
            <person name="Schierwater B."/>
            <person name="Dellaporta S.L."/>
            <person name="Rokhsar D.S."/>
        </authorList>
    </citation>
    <scope>NUCLEOTIDE SEQUENCE [LARGE SCALE GENOMIC DNA]</scope>
    <source>
        <strain evidence="9 10">Grell-BS-1999</strain>
    </source>
</reference>
<feature type="transmembrane region" description="Helical" evidence="7">
    <location>
        <begin position="156"/>
        <end position="176"/>
    </location>
</feature>
<evidence type="ECO:0000256" key="5">
    <source>
        <dbReference type="ARBA" id="ARBA00022989"/>
    </source>
</evidence>
<dbReference type="InParanoid" id="B3S923"/>
<evidence type="ECO:0000256" key="6">
    <source>
        <dbReference type="ARBA" id="ARBA00023136"/>
    </source>
</evidence>
<evidence type="ECO:0000313" key="10">
    <source>
        <dbReference type="Proteomes" id="UP000009022"/>
    </source>
</evidence>
<dbReference type="AlphaFoldDB" id="B3S923"/>
<feature type="transmembrane region" description="Helical" evidence="7">
    <location>
        <begin position="131"/>
        <end position="150"/>
    </location>
</feature>
<dbReference type="InterPro" id="IPR011701">
    <property type="entry name" value="MFS"/>
</dbReference>
<dbReference type="PhylomeDB" id="B3S923"/>
<dbReference type="GO" id="GO:0022857">
    <property type="term" value="F:transmembrane transporter activity"/>
    <property type="evidence" value="ECO:0007669"/>
    <property type="project" value="InterPro"/>
</dbReference>
<dbReference type="Proteomes" id="UP000009022">
    <property type="component" value="Unassembled WGS sequence"/>
</dbReference>